<dbReference type="Proteomes" id="UP000076798">
    <property type="component" value="Unassembled WGS sequence"/>
</dbReference>
<gene>
    <name evidence="1" type="ORF">SISSUDRAFT_59772</name>
</gene>
<organism evidence="1 2">
    <name type="scientific">Sistotremastrum suecicum HHB10207 ss-3</name>
    <dbReference type="NCBI Taxonomy" id="1314776"/>
    <lineage>
        <taxon>Eukaryota</taxon>
        <taxon>Fungi</taxon>
        <taxon>Dikarya</taxon>
        <taxon>Basidiomycota</taxon>
        <taxon>Agaricomycotina</taxon>
        <taxon>Agaricomycetes</taxon>
        <taxon>Sistotremastrales</taxon>
        <taxon>Sistotremastraceae</taxon>
        <taxon>Sistotremastrum</taxon>
    </lineage>
</organism>
<protein>
    <recommendedName>
        <fullName evidence="3">Protein kinase domain-containing protein</fullName>
    </recommendedName>
</protein>
<evidence type="ECO:0000313" key="2">
    <source>
        <dbReference type="Proteomes" id="UP000076798"/>
    </source>
</evidence>
<keyword evidence="2" id="KW-1185">Reference proteome</keyword>
<name>A0A166BLD2_9AGAM</name>
<dbReference type="InterPro" id="IPR011009">
    <property type="entry name" value="Kinase-like_dom_sf"/>
</dbReference>
<dbReference type="OrthoDB" id="5979581at2759"/>
<proteinExistence type="predicted"/>
<accession>A0A166BLD2</accession>
<sequence length="652" mass="75096">MRSSCSLSDNALRLEHGDHIISSTANRVSKDCVLPIASLWHIISYLSPSVILFQNEEHFCSPRYPCCLARPAIRSFLPLRLVCHTFNLMCRLLFPQYTIEETWWPEMWDPSIWHSLLPVVMAKHFEGKYRHFVVLAGHHAWNEGCSVAYDTGTPFGCDKARMPLVVIKVLVEEEPHAAERNSYSAIRRVMGTEVSSGFPGMLSCSEFSLNELPSKRVVYYLISQYLGPTLHDVLMNSYYTRFTSKMTMAVAIQLLRRYQAIHSIQLIHTGAKPANFCLPPFSRGSSGHRPSDPIFMIDFGFSSFYTPPPEGAEKPDDWATANWNFRSLRSEGGFSELPLLIDTQGRRNTEYNTNIIGVSPRDDMESLAYVLAYLGKGKLPWHSGPKSKYGFREQASKSKATGALIFDGMDPVYQWPFEIGRALEWGAIPVYDLIISRFSERWVAKGFGANPGEFQWWVPSKDDEASQFPDELKCHYHGWRFFAPGKTESPEEYEPPIPFPECVPLPDEDEDEVWFLSPERWRLPFPDEEERQFFRQGLGAVEIPLPLADDEELNFFEMFKPEFEKYLEGLMAFYEFEEPETYEERTERWRREPETYSLPMPSVEELMFLSFGNGEDTVPLVCCLPLPGPNFEEYAWFFVNNPEQSVGVYDYE</sequence>
<dbReference type="STRING" id="1314776.A0A166BLD2"/>
<dbReference type="EMBL" id="KV428105">
    <property type="protein sequence ID" value="KZT36516.1"/>
    <property type="molecule type" value="Genomic_DNA"/>
</dbReference>
<dbReference type="Gene3D" id="1.10.510.10">
    <property type="entry name" value="Transferase(Phosphotransferase) domain 1"/>
    <property type="match status" value="1"/>
</dbReference>
<dbReference type="PANTHER" id="PTHR11909">
    <property type="entry name" value="CASEIN KINASE-RELATED"/>
    <property type="match status" value="1"/>
</dbReference>
<reference evidence="1 2" key="1">
    <citation type="journal article" date="2016" name="Mol. Biol. Evol.">
        <title>Comparative Genomics of Early-Diverging Mushroom-Forming Fungi Provides Insights into the Origins of Lignocellulose Decay Capabilities.</title>
        <authorList>
            <person name="Nagy L.G."/>
            <person name="Riley R."/>
            <person name="Tritt A."/>
            <person name="Adam C."/>
            <person name="Daum C."/>
            <person name="Floudas D."/>
            <person name="Sun H."/>
            <person name="Yadav J.S."/>
            <person name="Pangilinan J."/>
            <person name="Larsson K.H."/>
            <person name="Matsuura K."/>
            <person name="Barry K."/>
            <person name="Labutti K."/>
            <person name="Kuo R."/>
            <person name="Ohm R.A."/>
            <person name="Bhattacharya S.S."/>
            <person name="Shirouzu T."/>
            <person name="Yoshinaga Y."/>
            <person name="Martin F.M."/>
            <person name="Grigoriev I.V."/>
            <person name="Hibbett D.S."/>
        </authorList>
    </citation>
    <scope>NUCLEOTIDE SEQUENCE [LARGE SCALE GENOMIC DNA]</scope>
    <source>
        <strain evidence="1 2">HHB10207 ss-3</strain>
    </source>
</reference>
<evidence type="ECO:0000313" key="1">
    <source>
        <dbReference type="EMBL" id="KZT36516.1"/>
    </source>
</evidence>
<dbReference type="AlphaFoldDB" id="A0A166BLD2"/>
<evidence type="ECO:0008006" key="3">
    <source>
        <dbReference type="Google" id="ProtNLM"/>
    </source>
</evidence>
<dbReference type="SUPFAM" id="SSF56112">
    <property type="entry name" value="Protein kinase-like (PK-like)"/>
    <property type="match status" value="1"/>
</dbReference>
<dbReference type="InterPro" id="IPR050235">
    <property type="entry name" value="CK1_Ser-Thr_kinase"/>
</dbReference>